<gene>
    <name evidence="1" type="ORF">NXT3_CH01658</name>
</gene>
<evidence type="ECO:0000313" key="2">
    <source>
        <dbReference type="Proteomes" id="UP000239340"/>
    </source>
</evidence>
<dbReference type="AlphaFoldDB" id="A0A2L0H439"/>
<sequence>MTQTIDIHEVRPRLRFLLSNAAKEEGKKMANLFSTYSYRKDPGRTSSQFHHIIESIKGGRFPNIAQADEVMKGTLTASLQVMVDGRRLPEWLMWRQTWANDLADGRPQHMVASANYMIEYQDKLEQLLDTSGRQFDMEEDDDTRAPRGAVRELSDIADPVLRERLRKKMNDEARLATYGDREICPSPGVVPMILYRMNMTEEEKAREREDDERRSLRDYGKNLISAFELVTGEKFERAWKTKTELHAALRDQFSEYYDEKLSIRTLLLGGYR</sequence>
<name>A0A2L0H439_RHIFR</name>
<dbReference type="EMBL" id="CP024307">
    <property type="protein sequence ID" value="AUX76233.1"/>
    <property type="molecule type" value="Genomic_DNA"/>
</dbReference>
<dbReference type="Proteomes" id="UP000239340">
    <property type="component" value="Chromosome"/>
</dbReference>
<protein>
    <submittedName>
        <fullName evidence="1">Uncharacterized protein</fullName>
    </submittedName>
</protein>
<dbReference type="RefSeq" id="WP_104839106.1">
    <property type="nucleotide sequence ID" value="NZ_CP024307.1"/>
</dbReference>
<accession>A0A2L0H439</accession>
<proteinExistence type="predicted"/>
<evidence type="ECO:0000313" key="1">
    <source>
        <dbReference type="EMBL" id="AUX76233.1"/>
    </source>
</evidence>
<organism evidence="1 2">
    <name type="scientific">Rhizobium fredii</name>
    <name type="common">Sinorhizobium fredii</name>
    <dbReference type="NCBI Taxonomy" id="380"/>
    <lineage>
        <taxon>Bacteria</taxon>
        <taxon>Pseudomonadati</taxon>
        <taxon>Pseudomonadota</taxon>
        <taxon>Alphaproteobacteria</taxon>
        <taxon>Hyphomicrobiales</taxon>
        <taxon>Rhizobiaceae</taxon>
        <taxon>Sinorhizobium/Ensifer group</taxon>
        <taxon>Sinorhizobium</taxon>
    </lineage>
</organism>
<reference evidence="1 2" key="1">
    <citation type="submission" date="2017-10" db="EMBL/GenBank/DDBJ databases">
        <title>Analysis of the genome sequences of Rhizobium populations associated to common bean (phaseolus vulgaris).</title>
        <authorList>
            <person name="Bustos P."/>
            <person name="Santamaria R.I."/>
            <person name="Miranda-Sanchez F."/>
            <person name="Perez-Carrascal O."/>
            <person name="Juarez S."/>
            <person name="Lozano L."/>
            <person name="Martinez-Flores I."/>
            <person name="Vinuesa P."/>
            <person name="Martinez-Romero E."/>
            <person name="Cevallos M.A."/>
            <person name="Romero D."/>
            <person name="Davila G."/>
            <person name="Gonzalez V."/>
        </authorList>
    </citation>
    <scope>NUCLEOTIDE SEQUENCE [LARGE SCALE GENOMIC DNA]</scope>
    <source>
        <strain evidence="1 2">NXT3</strain>
    </source>
</reference>